<dbReference type="InterPro" id="IPR051783">
    <property type="entry name" value="NAD(P)-dependent_oxidoreduct"/>
</dbReference>
<feature type="domain" description="NAD-dependent epimerase/dehydratase" evidence="1">
    <location>
        <begin position="7"/>
        <end position="181"/>
    </location>
</feature>
<reference evidence="2 3" key="1">
    <citation type="submission" date="2018-08" db="EMBL/GenBank/DDBJ databases">
        <title>A genome reference for cultivated species of the human gut microbiota.</title>
        <authorList>
            <person name="Zou Y."/>
            <person name="Xue W."/>
            <person name="Luo G."/>
        </authorList>
    </citation>
    <scope>NUCLEOTIDE SEQUENCE [LARGE SCALE GENOMIC DNA]</scope>
    <source>
        <strain evidence="2 3">OF01-3</strain>
    </source>
</reference>
<dbReference type="AlphaFoldDB" id="A0A3E2THS1"/>
<dbReference type="Pfam" id="PF01370">
    <property type="entry name" value="Epimerase"/>
    <property type="match status" value="1"/>
</dbReference>
<dbReference type="InterPro" id="IPR001509">
    <property type="entry name" value="Epimerase_deHydtase"/>
</dbReference>
<dbReference type="EMBL" id="QVEU01000004">
    <property type="protein sequence ID" value="RGB75962.1"/>
    <property type="molecule type" value="Genomic_DNA"/>
</dbReference>
<dbReference type="PANTHER" id="PTHR48079:SF6">
    <property type="entry name" value="NAD(P)-BINDING DOMAIN-CONTAINING PROTEIN-RELATED"/>
    <property type="match status" value="1"/>
</dbReference>
<accession>A0A3E2THS1</accession>
<keyword evidence="3" id="KW-1185">Reference proteome</keyword>
<dbReference type="PANTHER" id="PTHR48079">
    <property type="entry name" value="PROTEIN YEEZ"/>
    <property type="match status" value="1"/>
</dbReference>
<dbReference type="OrthoDB" id="9778052at2"/>
<evidence type="ECO:0000259" key="1">
    <source>
        <dbReference type="Pfam" id="PF01370"/>
    </source>
</evidence>
<proteinExistence type="predicted"/>
<dbReference type="RefSeq" id="WP_117521904.1">
    <property type="nucleotide sequence ID" value="NZ_AP031484.1"/>
</dbReference>
<sequence>MENLNKIFVLGGAGFLGYHTIKEATNRGYSVKTVDIVELPENLQFKEKDNVEFIIQNFFDLNDEEIISLISGCDGFVYAGGVDERIVPQKPARKFFYEKNVLPTQRIARLAKESGVKSFVLLGSYTAEFAENNMELREYSYQKEPYVETRLLQEKVAMYEGDGAMNVSVLRLPYIFGTMEGKIPLWSMYVDMLRGQEFMPVTTGGAATISASQVGQAAISALENGEHRRTYPVSTGYISYEDFYKKILEELGQEESTELQVMSFDELEEAYKEDEKLTDQEGVEHGIRQVNMLRANSMEFRLPTELAYDELRVREEDTDKLIKETLNWANTQK</sequence>
<evidence type="ECO:0000313" key="2">
    <source>
        <dbReference type="EMBL" id="RGB75962.1"/>
    </source>
</evidence>
<evidence type="ECO:0000313" key="3">
    <source>
        <dbReference type="Proteomes" id="UP000261011"/>
    </source>
</evidence>
<gene>
    <name evidence="2" type="ORF">DXA39_06470</name>
</gene>
<comment type="caution">
    <text evidence="2">The sequence shown here is derived from an EMBL/GenBank/DDBJ whole genome shotgun (WGS) entry which is preliminary data.</text>
</comment>
<dbReference type="InterPro" id="IPR036291">
    <property type="entry name" value="NAD(P)-bd_dom_sf"/>
</dbReference>
<dbReference type="Gene3D" id="3.40.50.720">
    <property type="entry name" value="NAD(P)-binding Rossmann-like Domain"/>
    <property type="match status" value="1"/>
</dbReference>
<organism evidence="2 3">
    <name type="scientific">Anaerococcus nagyae</name>
    <dbReference type="NCBI Taxonomy" id="1755241"/>
    <lineage>
        <taxon>Bacteria</taxon>
        <taxon>Bacillati</taxon>
        <taxon>Bacillota</taxon>
        <taxon>Tissierellia</taxon>
        <taxon>Tissierellales</taxon>
        <taxon>Peptoniphilaceae</taxon>
        <taxon>Anaerococcus</taxon>
    </lineage>
</organism>
<dbReference type="GO" id="GO:0005737">
    <property type="term" value="C:cytoplasm"/>
    <property type="evidence" value="ECO:0007669"/>
    <property type="project" value="TreeGrafter"/>
</dbReference>
<protein>
    <submittedName>
        <fullName evidence="2">NAD(P)-dependent oxidoreductase</fullName>
    </submittedName>
</protein>
<name>A0A3E2THS1_9FIRM</name>
<dbReference type="Proteomes" id="UP000261011">
    <property type="component" value="Unassembled WGS sequence"/>
</dbReference>
<dbReference type="SUPFAM" id="SSF51735">
    <property type="entry name" value="NAD(P)-binding Rossmann-fold domains"/>
    <property type="match status" value="1"/>
</dbReference>
<dbReference type="GO" id="GO:0004029">
    <property type="term" value="F:aldehyde dehydrogenase (NAD+) activity"/>
    <property type="evidence" value="ECO:0007669"/>
    <property type="project" value="TreeGrafter"/>
</dbReference>